<evidence type="ECO:0000313" key="4">
    <source>
        <dbReference type="Proteomes" id="UP001221757"/>
    </source>
</evidence>
<dbReference type="AlphaFoldDB" id="A0AAD7DBH3"/>
<accession>A0AAD7DBH3</accession>
<dbReference type="EMBL" id="JARKIE010000088">
    <property type="protein sequence ID" value="KAJ7687345.1"/>
    <property type="molecule type" value="Genomic_DNA"/>
</dbReference>
<organism evidence="3 4">
    <name type="scientific">Mycena rosella</name>
    <name type="common">Pink bonnet</name>
    <name type="synonym">Agaricus rosellus</name>
    <dbReference type="NCBI Taxonomy" id="1033263"/>
    <lineage>
        <taxon>Eukaryota</taxon>
        <taxon>Fungi</taxon>
        <taxon>Dikarya</taxon>
        <taxon>Basidiomycota</taxon>
        <taxon>Agaricomycotina</taxon>
        <taxon>Agaricomycetes</taxon>
        <taxon>Agaricomycetidae</taxon>
        <taxon>Agaricales</taxon>
        <taxon>Marasmiineae</taxon>
        <taxon>Mycenaceae</taxon>
        <taxon>Mycena</taxon>
    </lineage>
</organism>
<comment type="caution">
    <text evidence="3">The sequence shown here is derived from an EMBL/GenBank/DDBJ whole genome shotgun (WGS) entry which is preliminary data.</text>
</comment>
<evidence type="ECO:0000313" key="3">
    <source>
        <dbReference type="EMBL" id="KAJ7687345.1"/>
    </source>
</evidence>
<proteinExistence type="predicted"/>
<keyword evidence="1" id="KW-0175">Coiled coil</keyword>
<reference evidence="3" key="1">
    <citation type="submission" date="2023-03" db="EMBL/GenBank/DDBJ databases">
        <title>Massive genome expansion in bonnet fungi (Mycena s.s.) driven by repeated elements and novel gene families across ecological guilds.</title>
        <authorList>
            <consortium name="Lawrence Berkeley National Laboratory"/>
            <person name="Harder C.B."/>
            <person name="Miyauchi S."/>
            <person name="Viragh M."/>
            <person name="Kuo A."/>
            <person name="Thoen E."/>
            <person name="Andreopoulos B."/>
            <person name="Lu D."/>
            <person name="Skrede I."/>
            <person name="Drula E."/>
            <person name="Henrissat B."/>
            <person name="Morin E."/>
            <person name="Kohler A."/>
            <person name="Barry K."/>
            <person name="LaButti K."/>
            <person name="Morin E."/>
            <person name="Salamov A."/>
            <person name="Lipzen A."/>
            <person name="Mereny Z."/>
            <person name="Hegedus B."/>
            <person name="Baldrian P."/>
            <person name="Stursova M."/>
            <person name="Weitz H."/>
            <person name="Taylor A."/>
            <person name="Grigoriev I.V."/>
            <person name="Nagy L.G."/>
            <person name="Martin F."/>
            <person name="Kauserud H."/>
        </authorList>
    </citation>
    <scope>NUCLEOTIDE SEQUENCE</scope>
    <source>
        <strain evidence="3">CBHHK067</strain>
    </source>
</reference>
<feature type="coiled-coil region" evidence="1">
    <location>
        <begin position="545"/>
        <end position="572"/>
    </location>
</feature>
<dbReference type="PANTHER" id="PTHR36681">
    <property type="entry name" value="NUCLEAR GTPASE, GERMINAL CENTER-ASSOCIATED, TANDEM DUPLICATE 3"/>
    <property type="match status" value="1"/>
</dbReference>
<dbReference type="SUPFAM" id="SSF52540">
    <property type="entry name" value="P-loop containing nucleoside triphosphate hydrolases"/>
    <property type="match status" value="1"/>
</dbReference>
<dbReference type="PANTHER" id="PTHR36681:SF3">
    <property type="entry name" value="NUCLEAR GTPASE, GERMINAL CENTER-ASSOCIATED, TANDEM DUPLICATE 3"/>
    <property type="match status" value="1"/>
</dbReference>
<evidence type="ECO:0000256" key="1">
    <source>
        <dbReference type="SAM" id="Coils"/>
    </source>
</evidence>
<dbReference type="InterPro" id="IPR045063">
    <property type="entry name" value="Dynamin_N"/>
</dbReference>
<keyword evidence="4" id="KW-1185">Reference proteome</keyword>
<dbReference type="Pfam" id="PF00350">
    <property type="entry name" value="Dynamin_N"/>
    <property type="match status" value="1"/>
</dbReference>
<evidence type="ECO:0000259" key="2">
    <source>
        <dbReference type="Pfam" id="PF00350"/>
    </source>
</evidence>
<dbReference type="Proteomes" id="UP001221757">
    <property type="component" value="Unassembled WGS sequence"/>
</dbReference>
<gene>
    <name evidence="3" type="ORF">B0H17DRAFT_1300923</name>
</gene>
<name>A0AAD7DBH3_MYCRO</name>
<protein>
    <recommendedName>
        <fullName evidence="2">Dynamin N-terminal domain-containing protein</fullName>
    </recommendedName>
</protein>
<dbReference type="Gene3D" id="3.40.50.300">
    <property type="entry name" value="P-loop containing nucleotide triphosphate hydrolases"/>
    <property type="match status" value="2"/>
</dbReference>
<feature type="domain" description="Dynamin N-terminal" evidence="2">
    <location>
        <begin position="110"/>
        <end position="297"/>
    </location>
</feature>
<dbReference type="InterPro" id="IPR027417">
    <property type="entry name" value="P-loop_NTPase"/>
</dbReference>
<sequence length="832" mass="92716">MDDQNQPLLNDVAPAVGRLGALASRFPNISSEQRKLWEKDTRNLTNMVVPSFKFAFIGKTGCGKSTLINCLLEVQILPASAEVFIGSVLRGVASFTSLSSPCSSLAFPSACTSAVTEVSYRDSDNINASIIFISADEWREEVERLLDVVTEEDEEDRTSSSSDKKLCMKPLGLPSVRGSRLLKAWPLIRYLVPSLSGLSVESLAKMPYVQEKLGTTVAIPPSDPDVFRTISIYRQNQALHKVEICGNFEVLSSGITLVDLPGHGDDDDTRNKFAEEYMKNADGVVLVVDAKRARDDRDTLAYLRKTLSQLLLDRREVTESVLLAVTGTDISIGDNEIKLEGHAKVKLDGLIQKGKDLQREIPPHTRSPSTRSPISKLRKVEKRPEVTVFSSKISTATPVHDFQRGAEVGAQIRANNQEKLLLLANARISSVRNALDGTFVSIYRGMSPAGSKAPKMPIFCLGSRDYISIKLGQFPLTEIPAMQAHLLFTGERRRLKWATTRLAETSGFSERVHTFFAGGFHLSRLPEESRRNGLNIVNELKTKNEREANDVLDSIKEELDRIERELATAVERAAGNSLSVMTEFSVPMRWNTFKCCMKLNGIYKQWDMNRALTKTVISDIQGSWNHTLNHRIPDLLGEAFQKMEEHTLDEVSRIVEALNPSATTLTLLTATARRSLGIDGAPSKIQSQCDKFILFAQRDGTRSLQQTVQQRLTPMYKTASLQQKTGCYKRMKDLNEAHMTEHGPSTFNAINTYIHNLLDTALGQELIDLIRITLIDSVKLKPEDAEAKDEILRLILDQRPALQAMKIELAARTRALADEDVEMEDARLEFTA</sequence>